<name>A0A183G836_HELPZ</name>
<sequence>MMRFLMKLSAQISELTDHVEKARLREKELTERVAQWVEYLREEKQKMLSRGSRLNATGTHSATISDDIEYNINMLMHTRQRVDAKVQEIKHRKKEHKAGSRYHYQL</sequence>
<accession>A0A3P8A8S1</accession>
<organism evidence="3 4">
    <name type="scientific">Heligmosomoides polygyrus</name>
    <name type="common">Parasitic roundworm</name>
    <dbReference type="NCBI Taxonomy" id="6339"/>
    <lineage>
        <taxon>Eukaryota</taxon>
        <taxon>Metazoa</taxon>
        <taxon>Ecdysozoa</taxon>
        <taxon>Nematoda</taxon>
        <taxon>Chromadorea</taxon>
        <taxon>Rhabditida</taxon>
        <taxon>Rhabditina</taxon>
        <taxon>Rhabditomorpha</taxon>
        <taxon>Strongyloidea</taxon>
        <taxon>Heligmosomidae</taxon>
        <taxon>Heligmosomoides</taxon>
    </lineage>
</organism>
<protein>
    <submittedName>
        <fullName evidence="4">BMERB domain-containing protein</fullName>
    </submittedName>
</protein>
<dbReference type="WBParaSite" id="HPBE_0001800301-mRNA-1">
    <property type="protein sequence ID" value="HPBE_0001800301-mRNA-1"/>
    <property type="gene ID" value="HPBE_0001800301"/>
</dbReference>
<dbReference type="AlphaFoldDB" id="A0A183G836"/>
<accession>A0A183G836</accession>
<dbReference type="OrthoDB" id="5806018at2759"/>
<proteinExistence type="predicted"/>
<evidence type="ECO:0000313" key="3">
    <source>
        <dbReference type="Proteomes" id="UP000050761"/>
    </source>
</evidence>
<keyword evidence="3" id="KW-1185">Reference proteome</keyword>
<reference evidence="4" key="2">
    <citation type="submission" date="2019-09" db="UniProtKB">
        <authorList>
            <consortium name="WormBaseParasite"/>
        </authorList>
    </citation>
    <scope>IDENTIFICATION</scope>
</reference>
<evidence type="ECO:0000313" key="4">
    <source>
        <dbReference type="WBParaSite" id="HPBE_0001800301-mRNA-1"/>
    </source>
</evidence>
<feature type="coiled-coil region" evidence="1">
    <location>
        <begin position="5"/>
        <end position="32"/>
    </location>
</feature>
<evidence type="ECO:0000313" key="2">
    <source>
        <dbReference type="EMBL" id="VDP10427.1"/>
    </source>
</evidence>
<keyword evidence="1" id="KW-0175">Coiled coil</keyword>
<gene>
    <name evidence="2" type="ORF">HPBE_LOCUS18002</name>
</gene>
<dbReference type="EMBL" id="UZAH01030404">
    <property type="protein sequence ID" value="VDP10427.1"/>
    <property type="molecule type" value="Genomic_DNA"/>
</dbReference>
<reference evidence="2 3" key="1">
    <citation type="submission" date="2018-11" db="EMBL/GenBank/DDBJ databases">
        <authorList>
            <consortium name="Pathogen Informatics"/>
        </authorList>
    </citation>
    <scope>NUCLEOTIDE SEQUENCE [LARGE SCALE GENOMIC DNA]</scope>
</reference>
<dbReference type="Proteomes" id="UP000050761">
    <property type="component" value="Unassembled WGS sequence"/>
</dbReference>
<evidence type="ECO:0000256" key="1">
    <source>
        <dbReference type="SAM" id="Coils"/>
    </source>
</evidence>